<gene>
    <name evidence="1" type="ORF">g.45993</name>
</gene>
<dbReference type="AlphaFoldDB" id="A0A1B6LPJ7"/>
<name>A0A1B6LPJ7_9HEMI</name>
<protein>
    <recommendedName>
        <fullName evidence="2">Reverse transcriptase domain-containing protein</fullName>
    </recommendedName>
</protein>
<dbReference type="EMBL" id="GEBQ01014369">
    <property type="protein sequence ID" value="JAT25608.1"/>
    <property type="molecule type" value="Transcribed_RNA"/>
</dbReference>
<feature type="non-terminal residue" evidence="1">
    <location>
        <position position="1"/>
    </location>
</feature>
<reference evidence="1" key="1">
    <citation type="submission" date="2015-11" db="EMBL/GenBank/DDBJ databases">
        <title>De novo transcriptome assembly of four potential Pierce s Disease insect vectors from Arizona vineyards.</title>
        <authorList>
            <person name="Tassone E.E."/>
        </authorList>
    </citation>
    <scope>NUCLEOTIDE SEQUENCE</scope>
</reference>
<evidence type="ECO:0008006" key="2">
    <source>
        <dbReference type="Google" id="ProtNLM"/>
    </source>
</evidence>
<organism evidence="1">
    <name type="scientific">Graphocephala atropunctata</name>
    <dbReference type="NCBI Taxonomy" id="36148"/>
    <lineage>
        <taxon>Eukaryota</taxon>
        <taxon>Metazoa</taxon>
        <taxon>Ecdysozoa</taxon>
        <taxon>Arthropoda</taxon>
        <taxon>Hexapoda</taxon>
        <taxon>Insecta</taxon>
        <taxon>Pterygota</taxon>
        <taxon>Neoptera</taxon>
        <taxon>Paraneoptera</taxon>
        <taxon>Hemiptera</taxon>
        <taxon>Auchenorrhyncha</taxon>
        <taxon>Membracoidea</taxon>
        <taxon>Cicadellidae</taxon>
        <taxon>Cicadellinae</taxon>
        <taxon>Cicadellini</taxon>
        <taxon>Graphocephala</taxon>
    </lineage>
</organism>
<proteinExistence type="predicted"/>
<accession>A0A1B6LPJ7</accession>
<sequence length="165" mass="19029">FIYLFIYYLFITKKKNYDMKLRNLKQNSTAHFIEQSENKSKALWHVINSERKGKKERTAQIKLNIDSKITSDPVKVAEHLNKFFTNIAESTLQQNKNIQEINSNKTTIPQTIEPQQTAELQQYLQLTRTSAKEVGNVIDSLKSKSSSGIDGFSSKMVKHCKDELT</sequence>
<evidence type="ECO:0000313" key="1">
    <source>
        <dbReference type="EMBL" id="JAT25608.1"/>
    </source>
</evidence>
<feature type="non-terminal residue" evidence="1">
    <location>
        <position position="165"/>
    </location>
</feature>